<gene>
    <name evidence="1" type="ORF">KUF71_002700</name>
</gene>
<reference evidence="1" key="2">
    <citation type="journal article" date="2023" name="BMC Genomics">
        <title>Pest status, molecular evolution, and epigenetic factors derived from the genome assembly of Frankliniella fusca, a thysanopteran phytovirus vector.</title>
        <authorList>
            <person name="Catto M.A."/>
            <person name="Labadie P.E."/>
            <person name="Jacobson A.L."/>
            <person name="Kennedy G.G."/>
            <person name="Srinivasan R."/>
            <person name="Hunt B.G."/>
        </authorList>
    </citation>
    <scope>NUCLEOTIDE SEQUENCE</scope>
    <source>
        <strain evidence="1">PL_HMW_Pooled</strain>
    </source>
</reference>
<dbReference type="Proteomes" id="UP001219518">
    <property type="component" value="Unassembled WGS sequence"/>
</dbReference>
<dbReference type="AlphaFoldDB" id="A0AAE1I3M2"/>
<protein>
    <submittedName>
        <fullName evidence="1">Protein LOT5</fullName>
    </submittedName>
</protein>
<proteinExistence type="predicted"/>
<dbReference type="EMBL" id="JAHWGI010001439">
    <property type="protein sequence ID" value="KAK3932729.1"/>
    <property type="molecule type" value="Genomic_DNA"/>
</dbReference>
<organism evidence="1 2">
    <name type="scientific">Frankliniella fusca</name>
    <dbReference type="NCBI Taxonomy" id="407009"/>
    <lineage>
        <taxon>Eukaryota</taxon>
        <taxon>Metazoa</taxon>
        <taxon>Ecdysozoa</taxon>
        <taxon>Arthropoda</taxon>
        <taxon>Hexapoda</taxon>
        <taxon>Insecta</taxon>
        <taxon>Pterygota</taxon>
        <taxon>Neoptera</taxon>
        <taxon>Paraneoptera</taxon>
        <taxon>Thysanoptera</taxon>
        <taxon>Terebrantia</taxon>
        <taxon>Thripoidea</taxon>
        <taxon>Thripidae</taxon>
        <taxon>Frankliniella</taxon>
    </lineage>
</organism>
<reference evidence="1" key="1">
    <citation type="submission" date="2021-07" db="EMBL/GenBank/DDBJ databases">
        <authorList>
            <person name="Catto M.A."/>
            <person name="Jacobson A."/>
            <person name="Kennedy G."/>
            <person name="Labadie P."/>
            <person name="Hunt B.G."/>
            <person name="Srinivasan R."/>
        </authorList>
    </citation>
    <scope>NUCLEOTIDE SEQUENCE</scope>
    <source>
        <strain evidence="1">PL_HMW_Pooled</strain>
        <tissue evidence="1">Head</tissue>
    </source>
</reference>
<sequence length="138" mass="15751">MGKEKKQPKVRGKYSKYAKHYNKDWEKEPEFKGFVVKSNESKVKDLILSAHVACHSSVRTIDHLGEVINTIISKHENESKSSMPTLKLHRTKCSKIICKVISPCLQRDLVKDVGEGWFTLIIDESTDTTTLKHLALMI</sequence>
<keyword evidence="2" id="KW-1185">Reference proteome</keyword>
<evidence type="ECO:0000313" key="2">
    <source>
        <dbReference type="Proteomes" id="UP001219518"/>
    </source>
</evidence>
<name>A0AAE1I3M2_9NEOP</name>
<accession>A0AAE1I3M2</accession>
<comment type="caution">
    <text evidence="1">The sequence shown here is derived from an EMBL/GenBank/DDBJ whole genome shotgun (WGS) entry which is preliminary data.</text>
</comment>
<evidence type="ECO:0000313" key="1">
    <source>
        <dbReference type="EMBL" id="KAK3932729.1"/>
    </source>
</evidence>